<organism evidence="3 4">
    <name type="scientific">Methylocystis heyeri</name>
    <dbReference type="NCBI Taxonomy" id="391905"/>
    <lineage>
        <taxon>Bacteria</taxon>
        <taxon>Pseudomonadati</taxon>
        <taxon>Pseudomonadota</taxon>
        <taxon>Alphaproteobacteria</taxon>
        <taxon>Hyphomicrobiales</taxon>
        <taxon>Methylocystaceae</taxon>
        <taxon>Methylocystis</taxon>
    </lineage>
</organism>
<protein>
    <submittedName>
        <fullName evidence="3">Anti-sigma factor</fullName>
    </submittedName>
</protein>
<evidence type="ECO:0000313" key="4">
    <source>
        <dbReference type="Proteomes" id="UP000309061"/>
    </source>
</evidence>
<dbReference type="RefSeq" id="WP_154331632.1">
    <property type="nucleotide sequence ID" value="NZ_CP046052.1"/>
</dbReference>
<keyword evidence="2" id="KW-1133">Transmembrane helix</keyword>
<keyword evidence="2" id="KW-0812">Transmembrane</keyword>
<dbReference type="AlphaFoldDB" id="A0A6B8KI88"/>
<feature type="region of interest" description="Disordered" evidence="1">
    <location>
        <begin position="75"/>
        <end position="101"/>
    </location>
</feature>
<keyword evidence="4" id="KW-1185">Reference proteome</keyword>
<feature type="transmembrane region" description="Helical" evidence="2">
    <location>
        <begin position="114"/>
        <end position="136"/>
    </location>
</feature>
<reference evidence="3 4" key="1">
    <citation type="submission" date="2019-11" db="EMBL/GenBank/DDBJ databases">
        <title>The genome sequence of Methylocystis heyeri.</title>
        <authorList>
            <person name="Oshkin I.Y."/>
            <person name="Miroshnikov K."/>
            <person name="Dedysh S.N."/>
        </authorList>
    </citation>
    <scope>NUCLEOTIDE SEQUENCE [LARGE SCALE GENOMIC DNA]</scope>
    <source>
        <strain evidence="3 4">H2</strain>
    </source>
</reference>
<dbReference type="Proteomes" id="UP000309061">
    <property type="component" value="Chromosome"/>
</dbReference>
<dbReference type="EMBL" id="CP046052">
    <property type="protein sequence ID" value="QGM46220.1"/>
    <property type="molecule type" value="Genomic_DNA"/>
</dbReference>
<evidence type="ECO:0000313" key="3">
    <source>
        <dbReference type="EMBL" id="QGM46220.1"/>
    </source>
</evidence>
<dbReference type="OrthoDB" id="7187254at2"/>
<dbReference type="KEGG" id="mhey:H2LOC_011230"/>
<sequence>MSDSFHGVHDADLHALVDGEISPERRRQVEDHLLAHPDDAELVENWRRQNAALRAAFDPVAQETPPLSLRNAAARNAAAGPPPIETGAVHWGRPSSSRSVQRLDEARQNRRKKAALSSALTMLAGAMLAGIAVYALTRPGPPPPASSITLAQGYVDRADMDFLTYAREPKPVDFEPGQMGDLLALLRLRVGFARAPDLSQAGLRFLGGRITPGLTAPAGFLVYEAESGSRVGLYFERAESGPAPRVAPRVDSSLTAVEWRSAGMAFVLIGPLATEAMQGAAERAAAEISAPAEPRSP</sequence>
<evidence type="ECO:0000256" key="2">
    <source>
        <dbReference type="SAM" id="Phobius"/>
    </source>
</evidence>
<evidence type="ECO:0000256" key="1">
    <source>
        <dbReference type="SAM" id="MobiDB-lite"/>
    </source>
</evidence>
<keyword evidence="2" id="KW-0472">Membrane</keyword>
<proteinExistence type="predicted"/>
<accession>A0A6B8KI88</accession>
<gene>
    <name evidence="3" type="ORF">H2LOC_011230</name>
</gene>
<name>A0A6B8KI88_9HYPH</name>